<keyword evidence="5 7" id="KW-1133">Transmembrane helix</keyword>
<dbReference type="PANTHER" id="PTHR42770:SF15">
    <property type="entry name" value="GLUTAMATE_GAMMA-AMINOBUTYRATE ANTIPORTER-RELATED"/>
    <property type="match status" value="1"/>
</dbReference>
<dbReference type="GO" id="GO:0005886">
    <property type="term" value="C:plasma membrane"/>
    <property type="evidence" value="ECO:0007669"/>
    <property type="project" value="UniProtKB-SubCell"/>
</dbReference>
<feature type="transmembrane region" description="Helical" evidence="7">
    <location>
        <begin position="239"/>
        <end position="261"/>
    </location>
</feature>
<evidence type="ECO:0000256" key="1">
    <source>
        <dbReference type="ARBA" id="ARBA00004651"/>
    </source>
</evidence>
<dbReference type="GO" id="GO:0022857">
    <property type="term" value="F:transmembrane transporter activity"/>
    <property type="evidence" value="ECO:0007669"/>
    <property type="project" value="InterPro"/>
</dbReference>
<organism evidence="8 9">
    <name type="scientific">Streptococcus infantis</name>
    <dbReference type="NCBI Taxonomy" id="68892"/>
    <lineage>
        <taxon>Bacteria</taxon>
        <taxon>Bacillati</taxon>
        <taxon>Bacillota</taxon>
        <taxon>Bacilli</taxon>
        <taxon>Lactobacillales</taxon>
        <taxon>Streptococcaceae</taxon>
        <taxon>Streptococcus</taxon>
    </lineage>
</organism>
<feature type="transmembrane region" description="Helical" evidence="7">
    <location>
        <begin position="448"/>
        <end position="473"/>
    </location>
</feature>
<evidence type="ECO:0000256" key="4">
    <source>
        <dbReference type="ARBA" id="ARBA00022692"/>
    </source>
</evidence>
<feature type="transmembrane region" description="Helical" evidence="7">
    <location>
        <begin position="7"/>
        <end position="24"/>
    </location>
</feature>
<dbReference type="PATRIC" id="fig|28037.216.peg.44"/>
<dbReference type="OrthoDB" id="92719at2"/>
<keyword evidence="3" id="KW-1003">Cell membrane</keyword>
<evidence type="ECO:0000256" key="5">
    <source>
        <dbReference type="ARBA" id="ARBA00022989"/>
    </source>
</evidence>
<evidence type="ECO:0000313" key="8">
    <source>
        <dbReference type="EMBL" id="KJQ78402.1"/>
    </source>
</evidence>
<dbReference type="RefSeq" id="WP_045613117.1">
    <property type="nucleotide sequence ID" value="NZ_JYGT01000002.1"/>
</dbReference>
<dbReference type="Gene3D" id="1.20.1740.10">
    <property type="entry name" value="Amino acid/polyamine transporter I"/>
    <property type="match status" value="1"/>
</dbReference>
<feature type="transmembrane region" description="Helical" evidence="7">
    <location>
        <begin position="415"/>
        <end position="436"/>
    </location>
</feature>
<sequence>MKKDQHQLNWLMVSLIAFNMVWGLGNVVNNYSQQGISVVVSWVLILALYFIPYSLIVGQLGSTFKESGSGVSDWVEKTSTKRLAYFAAWTYWVVHIPYLAQKPQGILIPLGWALQGNGQFLKQIDFHWIVILCLLIFGLFLYLSTKGLATLKVIGSLAGSAMLIMSLLFVLLAVGLPFIKPDIQFATPHMDQLSTYIPNFDFSYFTTISLLVFAVGGCEKISPYVNQTRNPAKEFPKGMIVMAIMVGLSAILGSVAMGMLFDGNNIPEDLMRNGAYQAFQMLGNYWGVGNLFVVIYALTNMVGQIAALAFSIDAPLQILLNNADENYIPSWLRKRTEKGVLINGYLLTGVLVSLIIILPIFGIQEIDGLVKWMTNLNSIVMPMRYLWVFLAYMMLNRAWKTYKNAEYKFVNNPKLGFVIGTWCFLFTAFACILGMVPKINYAENPTAWQFSLLTNILTPIILIGLGVILPVLAKKEQKKQIK</sequence>
<evidence type="ECO:0000313" key="9">
    <source>
        <dbReference type="Proteomes" id="UP000033489"/>
    </source>
</evidence>
<gene>
    <name evidence="8" type="primary">ycaM</name>
    <name evidence="8" type="ORF">TZ94_00050</name>
</gene>
<dbReference type="Proteomes" id="UP000033489">
    <property type="component" value="Unassembled WGS sequence"/>
</dbReference>
<dbReference type="InterPro" id="IPR050367">
    <property type="entry name" value="APC_superfamily"/>
</dbReference>
<reference evidence="8 9" key="1">
    <citation type="submission" date="2015-02" db="EMBL/GenBank/DDBJ databases">
        <title>Evolution of amylase-binding proteins of oral streptococcal species.</title>
        <authorList>
            <person name="Haase E.M."/>
        </authorList>
    </citation>
    <scope>NUCLEOTIDE SEQUENCE [LARGE SCALE GENOMIC DNA]</scope>
    <source>
        <strain evidence="8 9">UC921A</strain>
    </source>
</reference>
<evidence type="ECO:0000256" key="3">
    <source>
        <dbReference type="ARBA" id="ARBA00022475"/>
    </source>
</evidence>
<accession>A0A0F2E5A1</accession>
<evidence type="ECO:0000256" key="7">
    <source>
        <dbReference type="SAM" id="Phobius"/>
    </source>
</evidence>
<evidence type="ECO:0000256" key="2">
    <source>
        <dbReference type="ARBA" id="ARBA00022448"/>
    </source>
</evidence>
<evidence type="ECO:0000256" key="6">
    <source>
        <dbReference type="ARBA" id="ARBA00023136"/>
    </source>
</evidence>
<dbReference type="Pfam" id="PF13520">
    <property type="entry name" value="AA_permease_2"/>
    <property type="match status" value="1"/>
</dbReference>
<keyword evidence="6 7" id="KW-0472">Membrane</keyword>
<comment type="caution">
    <text evidence="8">The sequence shown here is derived from an EMBL/GenBank/DDBJ whole genome shotgun (WGS) entry which is preliminary data.</text>
</comment>
<feature type="transmembrane region" description="Helical" evidence="7">
    <location>
        <begin position="126"/>
        <end position="145"/>
    </location>
</feature>
<protein>
    <submittedName>
        <fullName evidence="8">Inner membrane transporter YcaM</fullName>
    </submittedName>
</protein>
<dbReference type="AlphaFoldDB" id="A0A0F2E5A1"/>
<keyword evidence="2" id="KW-0813">Transport</keyword>
<name>A0A0F2E5A1_9STRE</name>
<feature type="transmembrane region" description="Helical" evidence="7">
    <location>
        <begin position="157"/>
        <end position="179"/>
    </location>
</feature>
<dbReference type="PIRSF" id="PIRSF006060">
    <property type="entry name" value="AA_transporter"/>
    <property type="match status" value="1"/>
</dbReference>
<feature type="transmembrane region" description="Helical" evidence="7">
    <location>
        <begin position="340"/>
        <end position="363"/>
    </location>
</feature>
<dbReference type="PANTHER" id="PTHR42770">
    <property type="entry name" value="AMINO ACID TRANSPORTER-RELATED"/>
    <property type="match status" value="1"/>
</dbReference>
<keyword evidence="4 7" id="KW-0812">Transmembrane</keyword>
<proteinExistence type="predicted"/>
<feature type="transmembrane region" description="Helical" evidence="7">
    <location>
        <begin position="375"/>
        <end position="395"/>
    </location>
</feature>
<feature type="transmembrane region" description="Helical" evidence="7">
    <location>
        <begin position="36"/>
        <end position="62"/>
    </location>
</feature>
<dbReference type="InterPro" id="IPR002293">
    <property type="entry name" value="AA/rel_permease1"/>
</dbReference>
<comment type="subcellular location">
    <subcellularLocation>
        <location evidence="1">Cell membrane</location>
        <topology evidence="1">Multi-pass membrane protein</topology>
    </subcellularLocation>
</comment>
<feature type="transmembrane region" description="Helical" evidence="7">
    <location>
        <begin position="199"/>
        <end position="218"/>
    </location>
</feature>
<dbReference type="EMBL" id="JYGT01000002">
    <property type="protein sequence ID" value="KJQ78402.1"/>
    <property type="molecule type" value="Genomic_DNA"/>
</dbReference>